<dbReference type="InterPro" id="IPR000390">
    <property type="entry name" value="Small_drug/metabolite_transptr"/>
</dbReference>
<evidence type="ECO:0000256" key="5">
    <source>
        <dbReference type="ARBA" id="ARBA00022989"/>
    </source>
</evidence>
<evidence type="ECO:0000256" key="2">
    <source>
        <dbReference type="ARBA" id="ARBA00022448"/>
    </source>
</evidence>
<evidence type="ECO:0000256" key="10">
    <source>
        <dbReference type="SAM" id="Phobius"/>
    </source>
</evidence>
<comment type="subcellular location">
    <subcellularLocation>
        <location evidence="1 9">Cell membrane</location>
        <topology evidence="1 9">Multi-pass membrane protein</topology>
    </subcellularLocation>
</comment>
<evidence type="ECO:0000256" key="8">
    <source>
        <dbReference type="ARBA" id="ARBA00039168"/>
    </source>
</evidence>
<evidence type="ECO:0000256" key="3">
    <source>
        <dbReference type="ARBA" id="ARBA00022475"/>
    </source>
</evidence>
<name>A0A016AFZ1_BACFG</name>
<dbReference type="GO" id="GO:0005886">
    <property type="term" value="C:plasma membrane"/>
    <property type="evidence" value="ECO:0007669"/>
    <property type="project" value="UniProtKB-SubCell"/>
</dbReference>
<dbReference type="PANTHER" id="PTHR30561:SF0">
    <property type="entry name" value="GUANIDINIUM EXPORTER"/>
    <property type="match status" value="1"/>
</dbReference>
<gene>
    <name evidence="11" type="ORF">M136_3504</name>
</gene>
<evidence type="ECO:0000313" key="11">
    <source>
        <dbReference type="EMBL" id="EXZ27331.1"/>
    </source>
</evidence>
<dbReference type="PANTHER" id="PTHR30561">
    <property type="entry name" value="SMR FAMILY PROTON-DEPENDENT DRUG EFFLUX TRANSPORTER SUGE"/>
    <property type="match status" value="1"/>
</dbReference>
<evidence type="ECO:0000256" key="6">
    <source>
        <dbReference type="ARBA" id="ARBA00023136"/>
    </source>
</evidence>
<evidence type="ECO:0000256" key="4">
    <source>
        <dbReference type="ARBA" id="ARBA00022692"/>
    </source>
</evidence>
<dbReference type="InterPro" id="IPR037185">
    <property type="entry name" value="EmrE-like"/>
</dbReference>
<dbReference type="AlphaFoldDB" id="A0A016AFZ1"/>
<evidence type="ECO:0000256" key="1">
    <source>
        <dbReference type="ARBA" id="ARBA00004651"/>
    </source>
</evidence>
<feature type="transmembrane region" description="Helical" evidence="10">
    <location>
        <begin position="87"/>
        <end position="106"/>
    </location>
</feature>
<reference evidence="11 12" key="1">
    <citation type="submission" date="2014-02" db="EMBL/GenBank/DDBJ databases">
        <authorList>
            <person name="Sears C."/>
            <person name="Carroll K."/>
            <person name="Sack B.R."/>
            <person name="Qadri F."/>
            <person name="Myers L.L."/>
            <person name="Chung G.-T."/>
            <person name="Escheverria P."/>
            <person name="Fraser C.M."/>
            <person name="Sadzewicz L."/>
            <person name="Shefchek K.A."/>
            <person name="Tallon L."/>
            <person name="Das S.P."/>
            <person name="Daugherty S."/>
            <person name="Mongodin E.F."/>
        </authorList>
    </citation>
    <scope>NUCLEOTIDE SEQUENCE [LARGE SCALE GENOMIC DNA]</scope>
    <source>
        <strain evidence="11 12">S36L11</strain>
    </source>
</reference>
<evidence type="ECO:0000256" key="7">
    <source>
        <dbReference type="ARBA" id="ARBA00038151"/>
    </source>
</evidence>
<organism evidence="11 12">
    <name type="scientific">Bacteroides fragilis str. S36L11</name>
    <dbReference type="NCBI Taxonomy" id="1339327"/>
    <lineage>
        <taxon>Bacteria</taxon>
        <taxon>Pseudomonadati</taxon>
        <taxon>Bacteroidota</taxon>
        <taxon>Bacteroidia</taxon>
        <taxon>Bacteroidales</taxon>
        <taxon>Bacteroidaceae</taxon>
        <taxon>Bacteroides</taxon>
    </lineage>
</organism>
<evidence type="ECO:0000256" key="9">
    <source>
        <dbReference type="RuleBase" id="RU003942"/>
    </source>
</evidence>
<keyword evidence="5 10" id="KW-1133">Transmembrane helix</keyword>
<dbReference type="InterPro" id="IPR045324">
    <property type="entry name" value="Small_multidrug_res"/>
</dbReference>
<keyword evidence="4 9" id="KW-0812">Transmembrane</keyword>
<comment type="caution">
    <text evidence="11">The sequence shown here is derived from an EMBL/GenBank/DDBJ whole genome shotgun (WGS) entry which is preliminary data.</text>
</comment>
<accession>A0A016AFZ1</accession>
<protein>
    <recommendedName>
        <fullName evidence="8">Guanidinium exporter</fullName>
    </recommendedName>
</protein>
<dbReference type="Pfam" id="PF00893">
    <property type="entry name" value="Multi_Drug_Res"/>
    <property type="match status" value="1"/>
</dbReference>
<feature type="transmembrane region" description="Helical" evidence="10">
    <location>
        <begin position="62"/>
        <end position="81"/>
    </location>
</feature>
<proteinExistence type="inferred from homology"/>
<sequence length="109" mass="11964">MNWIILTIAGCFEVLFTFCMGKVKETTGTEMYLWFTGFLIATLISMLLLVKATHNLPIGTAYAVWTGIGAVGTVLVGILVFKEPAGFWRLFFIVMLIGSIIGLKMVSHG</sequence>
<dbReference type="GeneID" id="60367779"/>
<dbReference type="GO" id="GO:0022857">
    <property type="term" value="F:transmembrane transporter activity"/>
    <property type="evidence" value="ECO:0007669"/>
    <property type="project" value="InterPro"/>
</dbReference>
<feature type="transmembrane region" description="Helical" evidence="10">
    <location>
        <begin position="31"/>
        <end position="50"/>
    </location>
</feature>
<dbReference type="Proteomes" id="UP000022082">
    <property type="component" value="Unassembled WGS sequence"/>
</dbReference>
<dbReference type="SUPFAM" id="SSF103481">
    <property type="entry name" value="Multidrug resistance efflux transporter EmrE"/>
    <property type="match status" value="1"/>
</dbReference>
<comment type="similarity">
    <text evidence="7">Belongs to the drug/metabolite transporter (DMT) superfamily. Small multidrug resistance (SMR) (TC 2.A.7.1) family. Gdx/SugE subfamily.</text>
</comment>
<evidence type="ECO:0000313" key="12">
    <source>
        <dbReference type="Proteomes" id="UP000022082"/>
    </source>
</evidence>
<dbReference type="EMBL" id="JGDJ01000254">
    <property type="protein sequence ID" value="EXZ27331.1"/>
    <property type="molecule type" value="Genomic_DNA"/>
</dbReference>
<dbReference type="RefSeq" id="WP_005797806.1">
    <property type="nucleotide sequence ID" value="NZ_JGDJ01000254.1"/>
</dbReference>
<dbReference type="PATRIC" id="fig|1339327.3.peg.4037"/>
<keyword evidence="6 10" id="KW-0472">Membrane</keyword>
<dbReference type="Gene3D" id="1.10.3730.20">
    <property type="match status" value="1"/>
</dbReference>
<keyword evidence="3" id="KW-1003">Cell membrane</keyword>
<keyword evidence="2" id="KW-0813">Transport</keyword>